<dbReference type="GO" id="GO:0008233">
    <property type="term" value="F:peptidase activity"/>
    <property type="evidence" value="ECO:0007669"/>
    <property type="project" value="UniProtKB-KW"/>
</dbReference>
<dbReference type="GO" id="GO:0006508">
    <property type="term" value="P:proteolysis"/>
    <property type="evidence" value="ECO:0007669"/>
    <property type="project" value="UniProtKB-KW"/>
</dbReference>
<dbReference type="Gene3D" id="3.10.620.30">
    <property type="match status" value="1"/>
</dbReference>
<dbReference type="EMBL" id="CP053452">
    <property type="protein sequence ID" value="QJW93199.1"/>
    <property type="molecule type" value="Genomic_DNA"/>
</dbReference>
<dbReference type="AlphaFoldDB" id="A0A6M5YGN0"/>
<evidence type="ECO:0000259" key="2">
    <source>
        <dbReference type="SMART" id="SM00460"/>
    </source>
</evidence>
<protein>
    <submittedName>
        <fullName evidence="3">Protein containing transglutaminase-like domain, putative cysteine protease</fullName>
    </submittedName>
</protein>
<dbReference type="PANTHER" id="PTHR33490">
    <property type="entry name" value="BLR5614 PROTEIN-RELATED"/>
    <property type="match status" value="1"/>
</dbReference>
<dbReference type="Proteomes" id="UP000503447">
    <property type="component" value="Chromosome"/>
</dbReference>
<evidence type="ECO:0000313" key="4">
    <source>
        <dbReference type="Proteomes" id="UP000503447"/>
    </source>
</evidence>
<dbReference type="SUPFAM" id="SSF54001">
    <property type="entry name" value="Cysteine proteinases"/>
    <property type="match status" value="1"/>
</dbReference>
<accession>A0A6M5YGN0</accession>
<reference evidence="4" key="1">
    <citation type="submission" date="2020-05" db="EMBL/GenBank/DDBJ databases">
        <title>Frigoriglobus tundricola gen. nov., sp. nov., a psychrotolerant cellulolytic planctomycete of the family Gemmataceae with two divergent copies of 16S rRNA gene.</title>
        <authorList>
            <person name="Kulichevskaya I.S."/>
            <person name="Ivanova A.A."/>
            <person name="Naumoff D.G."/>
            <person name="Beletsky A.V."/>
            <person name="Rijpstra W.I.C."/>
            <person name="Sinninghe Damste J.S."/>
            <person name="Mardanov A.V."/>
            <person name="Ravin N.V."/>
            <person name="Dedysh S.N."/>
        </authorList>
    </citation>
    <scope>NUCLEOTIDE SEQUENCE [LARGE SCALE GENOMIC DNA]</scope>
    <source>
        <strain evidence="4">PL17</strain>
    </source>
</reference>
<dbReference type="InterPro" id="IPR002931">
    <property type="entry name" value="Transglutaminase-like"/>
</dbReference>
<keyword evidence="4" id="KW-1185">Reference proteome</keyword>
<gene>
    <name evidence="3" type="ORF">FTUN_0704</name>
</gene>
<evidence type="ECO:0000313" key="3">
    <source>
        <dbReference type="EMBL" id="QJW93199.1"/>
    </source>
</evidence>
<name>A0A6M5YGN0_9BACT</name>
<evidence type="ECO:0000256" key="1">
    <source>
        <dbReference type="SAM" id="MobiDB-lite"/>
    </source>
</evidence>
<dbReference type="Pfam" id="PF08379">
    <property type="entry name" value="Bact_transglu_N"/>
    <property type="match status" value="1"/>
</dbReference>
<organism evidence="3 4">
    <name type="scientific">Frigoriglobus tundricola</name>
    <dbReference type="NCBI Taxonomy" id="2774151"/>
    <lineage>
        <taxon>Bacteria</taxon>
        <taxon>Pseudomonadati</taxon>
        <taxon>Planctomycetota</taxon>
        <taxon>Planctomycetia</taxon>
        <taxon>Gemmatales</taxon>
        <taxon>Gemmataceae</taxon>
        <taxon>Frigoriglobus</taxon>
    </lineage>
</organism>
<feature type="domain" description="Transglutaminase-like" evidence="2">
    <location>
        <begin position="168"/>
        <end position="230"/>
    </location>
</feature>
<keyword evidence="3" id="KW-0645">Protease</keyword>
<feature type="region of interest" description="Disordered" evidence="1">
    <location>
        <begin position="291"/>
        <end position="315"/>
    </location>
</feature>
<dbReference type="InterPro" id="IPR013589">
    <property type="entry name" value="Bac_transglu_N"/>
</dbReference>
<dbReference type="InterPro" id="IPR038765">
    <property type="entry name" value="Papain-like_cys_pep_sf"/>
</dbReference>
<dbReference type="SMART" id="SM00460">
    <property type="entry name" value="TGc"/>
    <property type="match status" value="1"/>
</dbReference>
<proteinExistence type="predicted"/>
<sequence length="315" mass="33892">MLLLIDHETRLTYTAPVSEAVIEVRTAPPSQDDQTVLGYRLRVVPVTPVTSYRDGFGNKVELFNLFAPHSEVLISSTACVRVHRRPAAEALAAVPHPTDVTRQVDAAEFLRPSPQVDFAGPVRAFAAAVPITDGGSVRDAAEAVMAAVRAHLQYEKLVTEAHTRVSEALELGRGVCQDFTHLFLAAARLRGLPARYVSGYVHQPGELATHAWAQVWGGPEIGWANIDPTHGRWVGSEHVVTAVGRDFSDVPPNRGVWKGTASEAIGVAVGVRPVDRVPDALVEPAGAAWFAPGMTAGPPQKAQPKALRQQQSQQQ</sequence>
<keyword evidence="3" id="KW-0378">Hydrolase</keyword>
<dbReference type="Pfam" id="PF01841">
    <property type="entry name" value="Transglut_core"/>
    <property type="match status" value="1"/>
</dbReference>
<dbReference type="RefSeq" id="WP_171469446.1">
    <property type="nucleotide sequence ID" value="NZ_CP053452.2"/>
</dbReference>
<dbReference type="KEGG" id="ftj:FTUN_0704"/>
<dbReference type="PANTHER" id="PTHR33490:SF7">
    <property type="entry name" value="BLR2979 PROTEIN"/>
    <property type="match status" value="1"/>
</dbReference>